<reference evidence="1" key="1">
    <citation type="journal article" date="2012" name="Nature">
        <title>The oyster genome reveals stress adaptation and complexity of shell formation.</title>
        <authorList>
            <person name="Zhang G."/>
            <person name="Fang X."/>
            <person name="Guo X."/>
            <person name="Li L."/>
            <person name="Luo R."/>
            <person name="Xu F."/>
            <person name="Yang P."/>
            <person name="Zhang L."/>
            <person name="Wang X."/>
            <person name="Qi H."/>
            <person name="Xiong Z."/>
            <person name="Que H."/>
            <person name="Xie Y."/>
            <person name="Holland P.W."/>
            <person name="Paps J."/>
            <person name="Zhu Y."/>
            <person name="Wu F."/>
            <person name="Chen Y."/>
            <person name="Wang J."/>
            <person name="Peng C."/>
            <person name="Meng J."/>
            <person name="Yang L."/>
            <person name="Liu J."/>
            <person name="Wen B."/>
            <person name="Zhang N."/>
            <person name="Huang Z."/>
            <person name="Zhu Q."/>
            <person name="Feng Y."/>
            <person name="Mount A."/>
            <person name="Hedgecock D."/>
            <person name="Xu Z."/>
            <person name="Liu Y."/>
            <person name="Domazet-Loso T."/>
            <person name="Du Y."/>
            <person name="Sun X."/>
            <person name="Zhang S."/>
            <person name="Liu B."/>
            <person name="Cheng P."/>
            <person name="Jiang X."/>
            <person name="Li J."/>
            <person name="Fan D."/>
            <person name="Wang W."/>
            <person name="Fu W."/>
            <person name="Wang T."/>
            <person name="Wang B."/>
            <person name="Zhang J."/>
            <person name="Peng Z."/>
            <person name="Li Y."/>
            <person name="Li N."/>
            <person name="Wang J."/>
            <person name="Chen M."/>
            <person name="He Y."/>
            <person name="Tan F."/>
            <person name="Song X."/>
            <person name="Zheng Q."/>
            <person name="Huang R."/>
            <person name="Yang H."/>
            <person name="Du X."/>
            <person name="Chen L."/>
            <person name="Yang M."/>
            <person name="Gaffney P.M."/>
            <person name="Wang S."/>
            <person name="Luo L."/>
            <person name="She Z."/>
            <person name="Ming Y."/>
            <person name="Huang W."/>
            <person name="Zhang S."/>
            <person name="Huang B."/>
            <person name="Zhang Y."/>
            <person name="Qu T."/>
            <person name="Ni P."/>
            <person name="Miao G."/>
            <person name="Wang J."/>
            <person name="Wang Q."/>
            <person name="Steinberg C.E."/>
            <person name="Wang H."/>
            <person name="Li N."/>
            <person name="Qian L."/>
            <person name="Zhang G."/>
            <person name="Li Y."/>
            <person name="Yang H."/>
            <person name="Liu X."/>
            <person name="Wang J."/>
            <person name="Yin Y."/>
            <person name="Wang J."/>
        </authorList>
    </citation>
    <scope>NUCLEOTIDE SEQUENCE [LARGE SCALE GENOMIC DNA]</scope>
    <source>
        <strain evidence="1">05x7-T-G4-1.051#20</strain>
    </source>
</reference>
<dbReference type="InterPro" id="IPR011042">
    <property type="entry name" value="6-blade_b-propeller_TolB-like"/>
</dbReference>
<dbReference type="GO" id="GO:0043161">
    <property type="term" value="P:proteasome-mediated ubiquitin-dependent protein catabolic process"/>
    <property type="evidence" value="ECO:0007669"/>
    <property type="project" value="TreeGrafter"/>
</dbReference>
<sequence length="504" mass="57121">MTQEYTEPGFAESRVLIVGRQIAKVTTNSTTSTVNKKPSSVIVKASAIPNKKVKLSAGSREVPWPWTPGTVLKILYSAPCVKLLWPPCIKADLSENSKKIKTAINKQGKVWHKEIDTIITHLISYVDEMESKHLVVLNEQESEITRTIFKIKQNIAELKKLMNSKDVCLISEYKSRNAEFRRLPPKLNVSLPNFRPQKIQTDKLIKQFGSLSALSFTTEEQDYSMPTQGGAKFFPQDRSLMDKPQGITVIDTGYKILYGVTCLNDTAIWAHGDQNEMKLFNLRGELIKSIQTKSGNKPQDITVTRSGDLVYTDYNDRTVNIVKNKYIQVVIRLQRWRPFHVCCTSSDDLLVFMDSDDKQTKVVRYSGSTEKQSIQFNDKGKPLYSTGGTNYISENRNLDICVSDSDAGAVVVVNQFGKLRFTFTGPLSTTKGSFNPRCIITDSQGWILTADYNNCCIHILDQDGQFLRYIDNNHVRYPWGLCVDTRDNLFVAEQFTGKVKEIQY</sequence>
<dbReference type="HOGENOM" id="CLU_007742_5_0_1"/>
<dbReference type="Gene3D" id="2.120.10.30">
    <property type="entry name" value="TolB, C-terminal domain"/>
    <property type="match status" value="2"/>
</dbReference>
<dbReference type="GO" id="GO:0000209">
    <property type="term" value="P:protein polyubiquitination"/>
    <property type="evidence" value="ECO:0007669"/>
    <property type="project" value="TreeGrafter"/>
</dbReference>
<proteinExistence type="predicted"/>
<dbReference type="InParanoid" id="K1QK89"/>
<dbReference type="PANTHER" id="PTHR24104:SF57">
    <property type="entry name" value="BEE-MILK PROTEIN"/>
    <property type="match status" value="1"/>
</dbReference>
<dbReference type="PANTHER" id="PTHR24104">
    <property type="entry name" value="E3 UBIQUITIN-PROTEIN LIGASE NHLRC1-RELATED"/>
    <property type="match status" value="1"/>
</dbReference>
<dbReference type="SUPFAM" id="SSF101898">
    <property type="entry name" value="NHL repeat"/>
    <property type="match status" value="1"/>
</dbReference>
<dbReference type="AlphaFoldDB" id="K1QK89"/>
<gene>
    <name evidence="1" type="ORF">CGI_10002752</name>
</gene>
<organism evidence="1">
    <name type="scientific">Magallana gigas</name>
    <name type="common">Pacific oyster</name>
    <name type="synonym">Crassostrea gigas</name>
    <dbReference type="NCBI Taxonomy" id="29159"/>
    <lineage>
        <taxon>Eukaryota</taxon>
        <taxon>Metazoa</taxon>
        <taxon>Spiralia</taxon>
        <taxon>Lophotrochozoa</taxon>
        <taxon>Mollusca</taxon>
        <taxon>Bivalvia</taxon>
        <taxon>Autobranchia</taxon>
        <taxon>Pteriomorphia</taxon>
        <taxon>Ostreida</taxon>
        <taxon>Ostreoidea</taxon>
        <taxon>Ostreidae</taxon>
        <taxon>Magallana</taxon>
    </lineage>
</organism>
<dbReference type="GO" id="GO:0061630">
    <property type="term" value="F:ubiquitin protein ligase activity"/>
    <property type="evidence" value="ECO:0007669"/>
    <property type="project" value="TreeGrafter"/>
</dbReference>
<name>K1QK89_MAGGI</name>
<dbReference type="InterPro" id="IPR050952">
    <property type="entry name" value="TRIM-NHL_E3_ligases"/>
</dbReference>
<protein>
    <submittedName>
        <fullName evidence="1">Tripartite motif-containing protein 3</fullName>
    </submittedName>
</protein>
<dbReference type="EMBL" id="JH818557">
    <property type="protein sequence ID" value="EKC22141.1"/>
    <property type="molecule type" value="Genomic_DNA"/>
</dbReference>
<evidence type="ECO:0000313" key="1">
    <source>
        <dbReference type="EMBL" id="EKC22141.1"/>
    </source>
</evidence>
<accession>K1QK89</accession>